<proteinExistence type="predicted"/>
<evidence type="ECO:0000256" key="1">
    <source>
        <dbReference type="SAM" id="MobiDB-lite"/>
    </source>
</evidence>
<evidence type="ECO:0000313" key="2">
    <source>
        <dbReference type="EnsemblPlants" id="OGLUM01G21150.1"/>
    </source>
</evidence>
<reference evidence="2" key="2">
    <citation type="submission" date="2015-04" db="UniProtKB">
        <authorList>
            <consortium name="EnsemblPlants"/>
        </authorList>
    </citation>
    <scope>IDENTIFICATION</scope>
</reference>
<dbReference type="EnsemblPlants" id="OGLUM01G21150.1">
    <property type="protein sequence ID" value="OGLUM01G21150.1"/>
    <property type="gene ID" value="OGLUM01G21150"/>
</dbReference>
<feature type="compositionally biased region" description="Pro residues" evidence="1">
    <location>
        <begin position="130"/>
        <end position="143"/>
    </location>
</feature>
<feature type="compositionally biased region" description="Pro residues" evidence="1">
    <location>
        <begin position="91"/>
        <end position="107"/>
    </location>
</feature>
<feature type="compositionally biased region" description="Low complexity" evidence="1">
    <location>
        <begin position="157"/>
        <end position="166"/>
    </location>
</feature>
<dbReference type="Gramene" id="OGLUM01G21150.1">
    <property type="protein sequence ID" value="OGLUM01G21150.1"/>
    <property type="gene ID" value="OGLUM01G21150"/>
</dbReference>
<feature type="compositionally biased region" description="Low complexity" evidence="1">
    <location>
        <begin position="393"/>
        <end position="404"/>
    </location>
</feature>
<protein>
    <submittedName>
        <fullName evidence="2">Uncharacterized protein</fullName>
    </submittedName>
</protein>
<organism evidence="2">
    <name type="scientific">Oryza glumipatula</name>
    <dbReference type="NCBI Taxonomy" id="40148"/>
    <lineage>
        <taxon>Eukaryota</taxon>
        <taxon>Viridiplantae</taxon>
        <taxon>Streptophyta</taxon>
        <taxon>Embryophyta</taxon>
        <taxon>Tracheophyta</taxon>
        <taxon>Spermatophyta</taxon>
        <taxon>Magnoliopsida</taxon>
        <taxon>Liliopsida</taxon>
        <taxon>Poales</taxon>
        <taxon>Poaceae</taxon>
        <taxon>BOP clade</taxon>
        <taxon>Oryzoideae</taxon>
        <taxon>Oryzeae</taxon>
        <taxon>Oryzinae</taxon>
        <taxon>Oryza</taxon>
    </lineage>
</organism>
<reference evidence="2" key="3">
    <citation type="submission" date="2018-05" db="EMBL/GenBank/DDBJ databases">
        <title>OgluRS3 (Oryza glumaepatula Reference Sequence Version 3).</title>
        <authorList>
            <person name="Zhang J."/>
            <person name="Kudrna D."/>
            <person name="Lee S."/>
            <person name="Talag J."/>
            <person name="Welchert J."/>
            <person name="Wing R.A."/>
        </authorList>
    </citation>
    <scope>NUCLEOTIDE SEQUENCE [LARGE SCALE GENOMIC DNA]</scope>
</reference>
<feature type="compositionally biased region" description="Basic and acidic residues" evidence="1">
    <location>
        <begin position="54"/>
        <end position="78"/>
    </location>
</feature>
<name>A0A0D9Y9R8_9ORYZ</name>
<dbReference type="AlphaFoldDB" id="A0A0D9Y9R8"/>
<dbReference type="Proteomes" id="UP000026961">
    <property type="component" value="Chromosome 1"/>
</dbReference>
<feature type="compositionally biased region" description="Low complexity" evidence="1">
    <location>
        <begin position="174"/>
        <end position="199"/>
    </location>
</feature>
<dbReference type="HOGENOM" id="CLU_575392_0_0_1"/>
<keyword evidence="3" id="KW-1185">Reference proteome</keyword>
<reference evidence="2" key="1">
    <citation type="submission" date="2013-08" db="EMBL/GenBank/DDBJ databases">
        <title>Oryza genome evolution.</title>
        <authorList>
            <person name="Wing R.A."/>
            <person name="Panaud O."/>
            <person name="Oliveira A.C."/>
        </authorList>
    </citation>
    <scope>NUCLEOTIDE SEQUENCE</scope>
</reference>
<feature type="region of interest" description="Disordered" evidence="1">
    <location>
        <begin position="385"/>
        <end position="404"/>
    </location>
</feature>
<feature type="region of interest" description="Disordered" evidence="1">
    <location>
        <begin position="294"/>
        <end position="323"/>
    </location>
</feature>
<feature type="region of interest" description="Disordered" evidence="1">
    <location>
        <begin position="48"/>
        <end position="199"/>
    </location>
</feature>
<evidence type="ECO:0000313" key="3">
    <source>
        <dbReference type="Proteomes" id="UP000026961"/>
    </source>
</evidence>
<sequence>MDSDHHFSSATLETAARFHAVAIPLQLLPYVLLAVDHRQRLIAWTAGVDGGIGGREHGVNKGREVGGGRRGQPNDRSMDGSNRFQINQNPNPNPPHPPIGSPSPIPPLTAGLFPRPTPPLPSTFQRCRFPSPPLSHPEAPLPLPLSLTSRPHGAGKAGAAETAATAVPPPLPLPIGLDGRPSLSATAPSPPSRSGGALPTAVSTATTVSAASAGGSIGRGGDRGRIWQRRLPPPPLFSIPPVAVVASATAADRSGGGGDGQGDLTAPRGRIRWWRRHWWLPDLIGLSQTRTPIVGSTPDSRVARPRRHGRQTAHVREGSQAASARVADAGTGDDISLLLHLPFFLLSLLSLSPFLQIWGFRCQELLLPTRRRPPHLRACSESCAGTAGSGWRSSPPAGSGVSPVIQLRRPASPRPALALPSRVGGGVAALGGSGGVRGMARPGSSSGSSVMDWASPEEAKMQHGDGFSLLIYGAR</sequence>
<feature type="compositionally biased region" description="Basic residues" evidence="1">
    <location>
        <begin position="303"/>
        <end position="313"/>
    </location>
</feature>
<accession>A0A0D9Y9R8</accession>